<evidence type="ECO:0000256" key="9">
    <source>
        <dbReference type="SAM" id="Phobius"/>
    </source>
</evidence>
<keyword evidence="9" id="KW-1133">Transmembrane helix</keyword>
<dbReference type="Proteomes" id="UP000694580">
    <property type="component" value="Chromosome 7"/>
</dbReference>
<evidence type="ECO:0000256" key="8">
    <source>
        <dbReference type="SAM" id="MobiDB-lite"/>
    </source>
</evidence>
<evidence type="ECO:0000313" key="12">
    <source>
        <dbReference type="Proteomes" id="UP000694580"/>
    </source>
</evidence>
<accession>A0AAY4D2G2</accession>
<dbReference type="GO" id="GO:0008270">
    <property type="term" value="F:zinc ion binding"/>
    <property type="evidence" value="ECO:0007669"/>
    <property type="project" value="TreeGrafter"/>
</dbReference>
<protein>
    <recommendedName>
        <fullName evidence="10">LITAF domain-containing protein</fullName>
    </recommendedName>
</protein>
<proteinExistence type="inferred from homology"/>
<keyword evidence="7 9" id="KW-0472">Membrane</keyword>
<evidence type="ECO:0000256" key="3">
    <source>
        <dbReference type="ARBA" id="ARBA00004630"/>
    </source>
</evidence>
<feature type="domain" description="LITAF" evidence="10">
    <location>
        <begin position="66"/>
        <end position="150"/>
    </location>
</feature>
<dbReference type="GO" id="GO:0098574">
    <property type="term" value="C:cytoplasmic side of lysosomal membrane"/>
    <property type="evidence" value="ECO:0007669"/>
    <property type="project" value="TreeGrafter"/>
</dbReference>
<evidence type="ECO:0000259" key="10">
    <source>
        <dbReference type="PROSITE" id="PS51837"/>
    </source>
</evidence>
<evidence type="ECO:0000256" key="5">
    <source>
        <dbReference type="ARBA" id="ARBA00022723"/>
    </source>
</evidence>
<keyword evidence="12" id="KW-1185">Reference proteome</keyword>
<evidence type="ECO:0000256" key="1">
    <source>
        <dbReference type="ARBA" id="ARBA00004125"/>
    </source>
</evidence>
<reference evidence="11" key="3">
    <citation type="submission" date="2025-09" db="UniProtKB">
        <authorList>
            <consortium name="Ensembl"/>
        </authorList>
    </citation>
    <scope>IDENTIFICATION</scope>
</reference>
<keyword evidence="5" id="KW-0479">Metal-binding</keyword>
<dbReference type="PROSITE" id="PS51837">
    <property type="entry name" value="LITAF"/>
    <property type="match status" value="1"/>
</dbReference>
<evidence type="ECO:0000256" key="4">
    <source>
        <dbReference type="ARBA" id="ARBA00005975"/>
    </source>
</evidence>
<dbReference type="AlphaFoldDB" id="A0AAY4D2G2"/>
<dbReference type="GO" id="GO:0098560">
    <property type="term" value="C:cytoplasmic side of late endosome membrane"/>
    <property type="evidence" value="ECO:0007669"/>
    <property type="project" value="TreeGrafter"/>
</dbReference>
<organism evidence="11 12">
    <name type="scientific">Denticeps clupeoides</name>
    <name type="common">denticle herring</name>
    <dbReference type="NCBI Taxonomy" id="299321"/>
    <lineage>
        <taxon>Eukaryota</taxon>
        <taxon>Metazoa</taxon>
        <taxon>Chordata</taxon>
        <taxon>Craniata</taxon>
        <taxon>Vertebrata</taxon>
        <taxon>Euteleostomi</taxon>
        <taxon>Actinopterygii</taxon>
        <taxon>Neopterygii</taxon>
        <taxon>Teleostei</taxon>
        <taxon>Clupei</taxon>
        <taxon>Clupeiformes</taxon>
        <taxon>Denticipitoidei</taxon>
        <taxon>Denticipitidae</taxon>
        <taxon>Denticeps</taxon>
    </lineage>
</organism>
<sequence>MASERKMDPPPYVIPMENKGDSDVRVYHVHTPFTPPSSTIERLPDASDSASQPVSAFQSQRAQKENVPKFVSTDNELHRSPAMTTCINCQQQVLTNVTYKVGAYAWLMCILFILCGLVIGCCLIPFFMKHFKDVYHSCPRCHRVLHVEKKKCCS</sequence>
<gene>
    <name evidence="11" type="primary">litafd</name>
</gene>
<dbReference type="SMART" id="SM00714">
    <property type="entry name" value="LITAF"/>
    <property type="match status" value="1"/>
</dbReference>
<comment type="subcellular location">
    <subcellularLocation>
        <location evidence="1">Endosome membrane</location>
        <topology evidence="1">Peripheral membrane protein</topology>
        <orientation evidence="1">Cytoplasmic side</orientation>
    </subcellularLocation>
    <subcellularLocation>
        <location evidence="2">Late endosome membrane</location>
    </subcellularLocation>
    <subcellularLocation>
        <location evidence="3">Lysosome membrane</location>
        <topology evidence="3">Peripheral membrane protein</topology>
        <orientation evidence="3">Cytoplasmic side</orientation>
    </subcellularLocation>
</comment>
<evidence type="ECO:0000313" key="11">
    <source>
        <dbReference type="Ensembl" id="ENSDCDP00010039264.1"/>
    </source>
</evidence>
<reference evidence="11" key="2">
    <citation type="submission" date="2025-08" db="UniProtKB">
        <authorList>
            <consortium name="Ensembl"/>
        </authorList>
    </citation>
    <scope>IDENTIFICATION</scope>
</reference>
<evidence type="ECO:0000256" key="6">
    <source>
        <dbReference type="ARBA" id="ARBA00022833"/>
    </source>
</evidence>
<evidence type="ECO:0000256" key="2">
    <source>
        <dbReference type="ARBA" id="ARBA00004414"/>
    </source>
</evidence>
<dbReference type="InterPro" id="IPR037519">
    <property type="entry name" value="LITAF_fam"/>
</dbReference>
<keyword evidence="9" id="KW-0812">Transmembrane</keyword>
<feature type="compositionally biased region" description="Polar residues" evidence="8">
    <location>
        <begin position="48"/>
        <end position="59"/>
    </location>
</feature>
<evidence type="ECO:0000256" key="7">
    <source>
        <dbReference type="ARBA" id="ARBA00023136"/>
    </source>
</evidence>
<dbReference type="Ensembl" id="ENSDCDT00010049035.1">
    <property type="protein sequence ID" value="ENSDCDP00010039264.1"/>
    <property type="gene ID" value="ENSDCDG00010025323.1"/>
</dbReference>
<dbReference type="RefSeq" id="XP_028842098.1">
    <property type="nucleotide sequence ID" value="XM_028986265.1"/>
</dbReference>
<dbReference type="GO" id="GO:0005634">
    <property type="term" value="C:nucleus"/>
    <property type="evidence" value="ECO:0007669"/>
    <property type="project" value="TreeGrafter"/>
</dbReference>
<dbReference type="Pfam" id="PF10601">
    <property type="entry name" value="zf-LITAF-like"/>
    <property type="match status" value="1"/>
</dbReference>
<keyword evidence="6" id="KW-0862">Zinc</keyword>
<feature type="region of interest" description="Disordered" evidence="8">
    <location>
        <begin position="35"/>
        <end position="59"/>
    </location>
</feature>
<comment type="similarity">
    <text evidence="4">Belongs to the CDIP1/LITAF family.</text>
</comment>
<name>A0AAY4D2G2_9TELE</name>
<feature type="transmembrane region" description="Helical" evidence="9">
    <location>
        <begin position="103"/>
        <end position="127"/>
    </location>
</feature>
<dbReference type="GeneTree" id="ENSGT00940000155366"/>
<dbReference type="PANTHER" id="PTHR23292">
    <property type="entry name" value="LIPOPOLYSACCHARIDE-INDUCED TUMOR NECROSIS FACTOR-ALPHA FACTOR"/>
    <property type="match status" value="1"/>
</dbReference>
<dbReference type="PANTHER" id="PTHR23292:SF28">
    <property type="entry name" value="LIPOPOLYSACCHARIDE-INDUCED TUMOR NECROSIS FACTOR-ALPHA FACTOR-LIKE"/>
    <property type="match status" value="1"/>
</dbReference>
<dbReference type="GeneID" id="114794017"/>
<dbReference type="InterPro" id="IPR006629">
    <property type="entry name" value="LITAF"/>
</dbReference>
<reference evidence="11 12" key="1">
    <citation type="submission" date="2020-06" db="EMBL/GenBank/DDBJ databases">
        <authorList>
            <consortium name="Wellcome Sanger Institute Data Sharing"/>
        </authorList>
    </citation>
    <scope>NUCLEOTIDE SEQUENCE [LARGE SCALE GENOMIC DNA]</scope>
</reference>